<keyword evidence="8" id="KW-1185">Reference proteome</keyword>
<dbReference type="PROSITE" id="PS50082">
    <property type="entry name" value="WD_REPEATS_2"/>
    <property type="match status" value="4"/>
</dbReference>
<dbReference type="Pfam" id="PF00400">
    <property type="entry name" value="WD40"/>
    <property type="match status" value="5"/>
</dbReference>
<evidence type="ECO:0000256" key="1">
    <source>
        <dbReference type="ARBA" id="ARBA00007968"/>
    </source>
</evidence>
<evidence type="ECO:0000313" key="7">
    <source>
        <dbReference type="EMBL" id="KAJ2894954.1"/>
    </source>
</evidence>
<dbReference type="InterPro" id="IPR001680">
    <property type="entry name" value="WD40_rpt"/>
</dbReference>
<dbReference type="PROSITE" id="PS50181">
    <property type="entry name" value="FBOX"/>
    <property type="match status" value="1"/>
</dbReference>
<comment type="similarity">
    <text evidence="1">Belongs to the WD repeat MET30/SCONB/SCON-2 family.</text>
</comment>
<keyword evidence="3" id="KW-0677">Repeat</keyword>
<dbReference type="EMBL" id="JAKWBI020000443">
    <property type="protein sequence ID" value="KAJ2894954.1"/>
    <property type="molecule type" value="Genomic_DNA"/>
</dbReference>
<dbReference type="InterPro" id="IPR019775">
    <property type="entry name" value="WD40_repeat_CS"/>
</dbReference>
<sequence>MDPFYRAQDQDEGYSEDPLNPSSALMSNAFRLSDAPDIPAWLLRQLPKMSLSVKTQLAMAILQELPTSTIADIVDTLQPRLYIDFGSYLPAEIFLKILGYLDPVSLINVSQACRSYHSIADDRKLWKVLYHLEGWKVIQFEIDSWEAKANSGMLQFDAPDQTTQQPALIPRRKDEDTDMADVDASGGSGGVWGANGNENVGGGDYSGGPSIFGTHLGTERDDGMDSTMGPEMDRKGNGPIRDFRGEENHASTSSPTRGADSSLGPKASPSKILKSNLWSWDPAQSKHRINWKYIYASRRRLERNWEAGAFTNFQLPHPDFPEEGHTECIYNLQFNAEYLVSGSRDRTIRVWDMKTRRLIRKPLYGHNGSVLCLQFDSDPGEDLIVSGSSDSNVILWKFSTGEILQRLTRAHTESVLNVKFDSRVLVTCSKDKTIKVFNRRPLYHGDMGYPRPGDIRDGSVDIVEPVPTVLPPYGGFNQSPRDVMPVIKPYTMIRCLEGHGAAVNAVQVHGREVVSASGDRHIKVWDWPDRVCRRTLVGHTKGIACVQYDGRRIVSGSNDFEVKVFDKETSLEVASLRSHSSLVRTVQSGFGDLPYSVEEDTADAKAVDAEYFKAVESGAIPSNPTDRRRARNAGSRRPEDITAYGAKLPPGGGGGKYGRIVSGSYDQTIIIWRRDKEGVWRPAHNLFQDEAAAAARRFGSANPHQAADGEPTIVDGTMVRPFVPTSQHQARNDSSPSHPTVSTAGPQSQASFHALIDSIVPQGPAALQNALSRYPTMLTFHSYIQTAIGREPNPWARHRLRQVVAGAMVRTQMAAHRARRQANEQASPSLTLADAGSASSGAAETVTPSVLPAAGGHGITQHIASTQAGSAAAAAAAGGGVGGTGGAGGAGGGNGNATAQGGHHPHMTATAEHNSARIFKLQFDARRIICSSQASVIVGWDFCNGDPELEEASRFFATIE</sequence>
<evidence type="ECO:0000256" key="2">
    <source>
        <dbReference type="ARBA" id="ARBA00022574"/>
    </source>
</evidence>
<dbReference type="Gene3D" id="1.20.1280.50">
    <property type="match status" value="1"/>
</dbReference>
<dbReference type="CDD" id="cd00200">
    <property type="entry name" value="WD40"/>
    <property type="match status" value="1"/>
</dbReference>
<evidence type="ECO:0000256" key="4">
    <source>
        <dbReference type="PROSITE-ProRule" id="PRU00221"/>
    </source>
</evidence>
<protein>
    <recommendedName>
        <fullName evidence="6">F-box domain-containing protein</fullName>
    </recommendedName>
</protein>
<reference evidence="7" key="1">
    <citation type="submission" date="2022-07" db="EMBL/GenBank/DDBJ databases">
        <title>Draft genome sequence of Zalerion maritima ATCC 34329, a (micro)plastics degrading marine fungus.</title>
        <authorList>
            <person name="Paco A."/>
            <person name="Goncalves M.F.M."/>
            <person name="Rocha-Santos T.A.P."/>
            <person name="Alves A."/>
        </authorList>
    </citation>
    <scope>NUCLEOTIDE SEQUENCE</scope>
    <source>
        <strain evidence="7">ATCC 34329</strain>
    </source>
</reference>
<dbReference type="SUPFAM" id="SSF81383">
    <property type="entry name" value="F-box domain"/>
    <property type="match status" value="1"/>
</dbReference>
<dbReference type="SMART" id="SM00256">
    <property type="entry name" value="FBOX"/>
    <property type="match status" value="1"/>
</dbReference>
<feature type="region of interest" description="Disordered" evidence="5">
    <location>
        <begin position="1"/>
        <end position="20"/>
    </location>
</feature>
<organism evidence="7 8">
    <name type="scientific">Zalerion maritima</name>
    <dbReference type="NCBI Taxonomy" id="339359"/>
    <lineage>
        <taxon>Eukaryota</taxon>
        <taxon>Fungi</taxon>
        <taxon>Dikarya</taxon>
        <taxon>Ascomycota</taxon>
        <taxon>Pezizomycotina</taxon>
        <taxon>Sordariomycetes</taxon>
        <taxon>Lulworthiomycetidae</taxon>
        <taxon>Lulworthiales</taxon>
        <taxon>Lulworthiaceae</taxon>
        <taxon>Zalerion</taxon>
    </lineage>
</organism>
<dbReference type="InterPro" id="IPR001810">
    <property type="entry name" value="F-box_dom"/>
</dbReference>
<proteinExistence type="inferred from homology"/>
<dbReference type="Pfam" id="PF12937">
    <property type="entry name" value="F-box-like"/>
    <property type="match status" value="1"/>
</dbReference>
<feature type="region of interest" description="Disordered" evidence="5">
    <location>
        <begin position="171"/>
        <end position="268"/>
    </location>
</feature>
<evidence type="ECO:0000256" key="3">
    <source>
        <dbReference type="ARBA" id="ARBA00022737"/>
    </source>
</evidence>
<dbReference type="SUPFAM" id="SSF50978">
    <property type="entry name" value="WD40 repeat-like"/>
    <property type="match status" value="1"/>
</dbReference>
<dbReference type="Proteomes" id="UP001201980">
    <property type="component" value="Unassembled WGS sequence"/>
</dbReference>
<name>A0AAD5WN52_9PEZI</name>
<dbReference type="PRINTS" id="PR00320">
    <property type="entry name" value="GPROTEINBRPT"/>
</dbReference>
<dbReference type="PANTHER" id="PTHR14604">
    <property type="entry name" value="WD40 REPEAT PF20"/>
    <property type="match status" value="1"/>
</dbReference>
<accession>A0AAD5WN52</accession>
<evidence type="ECO:0000256" key="5">
    <source>
        <dbReference type="SAM" id="MobiDB-lite"/>
    </source>
</evidence>
<keyword evidence="2 4" id="KW-0853">WD repeat</keyword>
<dbReference type="PANTHER" id="PTHR14604:SF4">
    <property type="entry name" value="F-BOX DOMAIN-CONTAINING PROTEIN"/>
    <property type="match status" value="1"/>
</dbReference>
<feature type="region of interest" description="Disordered" evidence="5">
    <location>
        <begin position="726"/>
        <end position="747"/>
    </location>
</feature>
<feature type="repeat" description="WD" evidence="4">
    <location>
        <begin position="536"/>
        <end position="575"/>
    </location>
</feature>
<dbReference type="InterPro" id="IPR020472">
    <property type="entry name" value="WD40_PAC1"/>
</dbReference>
<feature type="compositionally biased region" description="Gly residues" evidence="5">
    <location>
        <begin position="186"/>
        <end position="206"/>
    </location>
</feature>
<dbReference type="PROSITE" id="PS00678">
    <property type="entry name" value="WD_REPEATS_1"/>
    <property type="match status" value="1"/>
</dbReference>
<feature type="repeat" description="WD" evidence="4">
    <location>
        <begin position="363"/>
        <end position="406"/>
    </location>
</feature>
<feature type="region of interest" description="Disordered" evidence="5">
    <location>
        <begin position="816"/>
        <end position="844"/>
    </location>
</feature>
<dbReference type="InterPro" id="IPR036047">
    <property type="entry name" value="F-box-like_dom_sf"/>
</dbReference>
<dbReference type="Gene3D" id="2.130.10.10">
    <property type="entry name" value="YVTN repeat-like/Quinoprotein amine dehydrogenase"/>
    <property type="match status" value="2"/>
</dbReference>
<dbReference type="InterPro" id="IPR050995">
    <property type="entry name" value="WD-F-box_domain-protein"/>
</dbReference>
<feature type="compositionally biased region" description="Basic and acidic residues" evidence="5">
    <location>
        <begin position="231"/>
        <end position="249"/>
    </location>
</feature>
<feature type="repeat" description="WD" evidence="4">
    <location>
        <begin position="496"/>
        <end position="526"/>
    </location>
</feature>
<feature type="region of interest" description="Disordered" evidence="5">
    <location>
        <begin position="619"/>
        <end position="649"/>
    </location>
</feature>
<dbReference type="InterPro" id="IPR036322">
    <property type="entry name" value="WD40_repeat_dom_sf"/>
</dbReference>
<feature type="domain" description="F-box" evidence="6">
    <location>
        <begin position="83"/>
        <end position="129"/>
    </location>
</feature>
<feature type="compositionally biased region" description="Low complexity" evidence="5">
    <location>
        <begin position="833"/>
        <end position="843"/>
    </location>
</feature>
<evidence type="ECO:0000259" key="6">
    <source>
        <dbReference type="PROSITE" id="PS50181"/>
    </source>
</evidence>
<dbReference type="AlphaFoldDB" id="A0AAD5WN52"/>
<dbReference type="SMART" id="SM00320">
    <property type="entry name" value="WD40"/>
    <property type="match status" value="7"/>
</dbReference>
<dbReference type="InterPro" id="IPR015943">
    <property type="entry name" value="WD40/YVTN_repeat-like_dom_sf"/>
</dbReference>
<dbReference type="PROSITE" id="PS50294">
    <property type="entry name" value="WD_REPEATS_REGION"/>
    <property type="match status" value="3"/>
</dbReference>
<feature type="repeat" description="WD" evidence="4">
    <location>
        <begin position="322"/>
        <end position="361"/>
    </location>
</feature>
<evidence type="ECO:0000313" key="8">
    <source>
        <dbReference type="Proteomes" id="UP001201980"/>
    </source>
</evidence>
<gene>
    <name evidence="7" type="ORF">MKZ38_007072</name>
</gene>
<comment type="caution">
    <text evidence="7">The sequence shown here is derived from an EMBL/GenBank/DDBJ whole genome shotgun (WGS) entry which is preliminary data.</text>
</comment>